<evidence type="ECO:0000256" key="1">
    <source>
        <dbReference type="SAM" id="MobiDB-lite"/>
    </source>
</evidence>
<sequence length="94" mass="9810">MITALLGDFGPWIVGIIGAIAGALGLYFGGKKAGKSEAETKHAEDKAAEAVAEAKATVEQVTESVKGANDVQADINRLNPGDAANKLRDEWSRD</sequence>
<evidence type="ECO:0000256" key="2">
    <source>
        <dbReference type="SAM" id="Phobius"/>
    </source>
</evidence>
<keyword evidence="2" id="KW-0472">Membrane</keyword>
<proteinExistence type="predicted"/>
<dbReference type="EMBL" id="MH362766">
    <property type="protein sequence ID" value="AXC34277.1"/>
    <property type="molecule type" value="Genomic_DNA"/>
</dbReference>
<dbReference type="KEGG" id="vg:79513869"/>
<reference evidence="4" key="1">
    <citation type="submission" date="2018-05" db="EMBL/GenBank/DDBJ databases">
        <title>Exploring Bacteriophages for Innovative Applications.</title>
        <authorList>
            <person name="Olsen N.S."/>
            <person name="Kot W."/>
            <person name="Hansen L.H."/>
        </authorList>
    </citation>
    <scope>NUCLEOTIDE SEQUENCE [LARGE SCALE GENOMIC DNA]</scope>
</reference>
<name>A0A2Z5H397_9CAUD</name>
<feature type="transmembrane region" description="Helical" evidence="2">
    <location>
        <begin position="12"/>
        <end position="29"/>
    </location>
</feature>
<keyword evidence="4" id="KW-1185">Reference proteome</keyword>
<evidence type="ECO:0000313" key="3">
    <source>
        <dbReference type="EMBL" id="AXC34277.1"/>
    </source>
</evidence>
<feature type="region of interest" description="Disordered" evidence="1">
    <location>
        <begin position="72"/>
        <end position="94"/>
    </location>
</feature>
<dbReference type="RefSeq" id="YP_010731748.1">
    <property type="nucleotide sequence ID" value="NC_072811.1"/>
</dbReference>
<protein>
    <submittedName>
        <fullName evidence="3">Uncharacterized protein</fullName>
    </submittedName>
</protein>
<keyword evidence="2" id="KW-1133">Transmembrane helix</keyword>
<organism evidence="3 4">
    <name type="scientific">Escherichia phage Halfdan</name>
    <dbReference type="NCBI Taxonomy" id="2234092"/>
    <lineage>
        <taxon>Viruses</taxon>
        <taxon>Duplodnaviria</taxon>
        <taxon>Heunggongvirae</taxon>
        <taxon>Uroviricota</taxon>
        <taxon>Caudoviricetes</taxon>
        <taxon>Halfdanvirus</taxon>
        <taxon>Halfdanvirus halfdan</taxon>
    </lineage>
</organism>
<accession>A0A2Z5H397</accession>
<dbReference type="GeneID" id="79513869"/>
<keyword evidence="2" id="KW-0812">Transmembrane</keyword>
<evidence type="ECO:0000313" key="4">
    <source>
        <dbReference type="Proteomes" id="UP000252726"/>
    </source>
</evidence>
<feature type="compositionally biased region" description="Basic and acidic residues" evidence="1">
    <location>
        <begin position="85"/>
        <end position="94"/>
    </location>
</feature>
<dbReference type="Proteomes" id="UP000252726">
    <property type="component" value="Segment"/>
</dbReference>